<accession>A0A0B6TDF4</accession>
<dbReference type="InterPro" id="IPR010982">
    <property type="entry name" value="Lambda_DNA-bd_dom_sf"/>
</dbReference>
<proteinExistence type="predicted"/>
<evidence type="ECO:0000313" key="3">
    <source>
        <dbReference type="Proteomes" id="UP000031928"/>
    </source>
</evidence>
<sequence length="89" mass="9440">MTGTSAPRKKTGKPAGDDPVLLALGEQLAQRRRDLGALQSDIADRAGVSRSTLHTIEHGGTGVRWEKVTAVAHALGLHMRFEADGAEPE</sequence>
<dbReference type="STRING" id="1224162.B840_01625"/>
<dbReference type="InterPro" id="IPR001387">
    <property type="entry name" value="Cro/C1-type_HTH"/>
</dbReference>
<dbReference type="Gene3D" id="1.10.260.40">
    <property type="entry name" value="lambda repressor-like DNA-binding domains"/>
    <property type="match status" value="1"/>
</dbReference>
<feature type="domain" description="HTH cro/C1-type" evidence="1">
    <location>
        <begin position="27"/>
        <end position="82"/>
    </location>
</feature>
<dbReference type="KEGG" id="cmq:B840_01625"/>
<dbReference type="EMBL" id="CP007790">
    <property type="protein sequence ID" value="AJK67957.1"/>
    <property type="molecule type" value="Genomic_DNA"/>
</dbReference>
<evidence type="ECO:0000313" key="2">
    <source>
        <dbReference type="EMBL" id="AJK67957.1"/>
    </source>
</evidence>
<dbReference type="SUPFAM" id="SSF47413">
    <property type="entry name" value="lambda repressor-like DNA-binding domains"/>
    <property type="match status" value="1"/>
</dbReference>
<name>A0A0B6TDF4_9CORY</name>
<dbReference type="SMART" id="SM00530">
    <property type="entry name" value="HTH_XRE"/>
    <property type="match status" value="1"/>
</dbReference>
<dbReference type="Pfam" id="PF13560">
    <property type="entry name" value="HTH_31"/>
    <property type="match status" value="1"/>
</dbReference>
<dbReference type="HOGENOM" id="CLU_2492541_0_0_11"/>
<dbReference type="CDD" id="cd00093">
    <property type="entry name" value="HTH_XRE"/>
    <property type="match status" value="1"/>
</dbReference>
<evidence type="ECO:0000259" key="1">
    <source>
        <dbReference type="SMART" id="SM00530"/>
    </source>
</evidence>
<dbReference type="OrthoDB" id="4420778at2"/>
<protein>
    <recommendedName>
        <fullName evidence="1">HTH cro/C1-type domain-containing protein</fullName>
    </recommendedName>
</protein>
<dbReference type="Proteomes" id="UP000031928">
    <property type="component" value="Chromosome"/>
</dbReference>
<gene>
    <name evidence="2" type="ORF">B840_01625</name>
</gene>
<keyword evidence="3" id="KW-1185">Reference proteome</keyword>
<reference evidence="2 3" key="1">
    <citation type="submission" date="2014-05" db="EMBL/GenBank/DDBJ databases">
        <title>Complete genome sequence of Corynebacterium marinum DSM 44953.</title>
        <authorList>
            <person name="Schaffert L."/>
            <person name="Albersmeier A."/>
            <person name="Kalinowski J."/>
            <person name="Ruckert C."/>
        </authorList>
    </citation>
    <scope>NUCLEOTIDE SEQUENCE [LARGE SCALE GENOMIC DNA]</scope>
    <source>
        <strain evidence="2 3">DSM 44953</strain>
    </source>
</reference>
<organism evidence="2 3">
    <name type="scientific">Corynebacterium marinum DSM 44953</name>
    <dbReference type="NCBI Taxonomy" id="1224162"/>
    <lineage>
        <taxon>Bacteria</taxon>
        <taxon>Bacillati</taxon>
        <taxon>Actinomycetota</taxon>
        <taxon>Actinomycetes</taxon>
        <taxon>Mycobacteriales</taxon>
        <taxon>Corynebacteriaceae</taxon>
        <taxon>Corynebacterium</taxon>
    </lineage>
</organism>
<dbReference type="GO" id="GO:0003677">
    <property type="term" value="F:DNA binding"/>
    <property type="evidence" value="ECO:0007669"/>
    <property type="project" value="InterPro"/>
</dbReference>
<dbReference type="AlphaFoldDB" id="A0A0B6TDF4"/>
<dbReference type="RefSeq" id="WP_042620670.1">
    <property type="nucleotide sequence ID" value="NZ_CP007790.1"/>
</dbReference>